<comment type="similarity">
    <text evidence="1">Belongs to the 'phage' integrase family.</text>
</comment>
<dbReference type="RefSeq" id="WP_119361646.1">
    <property type="nucleotide sequence ID" value="NZ_QWKX01000033.1"/>
</dbReference>
<gene>
    <name evidence="5" type="primary">xerC_2</name>
    <name evidence="5" type="ORF">Mcate_01545</name>
</gene>
<protein>
    <submittedName>
        <fullName evidence="5">Tyrosine recombinase XerC</fullName>
    </submittedName>
</protein>
<proteinExistence type="inferred from homology"/>
<feature type="domain" description="Tyr recombinase" evidence="4">
    <location>
        <begin position="76"/>
        <end position="274"/>
    </location>
</feature>
<evidence type="ECO:0000313" key="5">
    <source>
        <dbReference type="EMBL" id="RIH76997.1"/>
    </source>
</evidence>
<dbReference type="InterPro" id="IPR013762">
    <property type="entry name" value="Integrase-like_cat_sf"/>
</dbReference>
<dbReference type="Proteomes" id="UP000266089">
    <property type="component" value="Unassembled WGS sequence"/>
</dbReference>
<dbReference type="GO" id="GO:0006310">
    <property type="term" value="P:DNA recombination"/>
    <property type="evidence" value="ECO:0007669"/>
    <property type="project" value="UniProtKB-KW"/>
</dbReference>
<dbReference type="PANTHER" id="PTHR30349:SF41">
    <property type="entry name" value="INTEGRASE_RECOMBINASE PROTEIN MJ0367-RELATED"/>
    <property type="match status" value="1"/>
</dbReference>
<organism evidence="5 6">
    <name type="scientific">Meiothermus taiwanensis</name>
    <dbReference type="NCBI Taxonomy" id="172827"/>
    <lineage>
        <taxon>Bacteria</taxon>
        <taxon>Thermotogati</taxon>
        <taxon>Deinococcota</taxon>
        <taxon>Deinococci</taxon>
        <taxon>Thermales</taxon>
        <taxon>Thermaceae</taxon>
        <taxon>Meiothermus</taxon>
    </lineage>
</organism>
<dbReference type="PANTHER" id="PTHR30349">
    <property type="entry name" value="PHAGE INTEGRASE-RELATED"/>
    <property type="match status" value="1"/>
</dbReference>
<dbReference type="InterPro" id="IPR002104">
    <property type="entry name" value="Integrase_catalytic"/>
</dbReference>
<dbReference type="InterPro" id="IPR011010">
    <property type="entry name" value="DNA_brk_join_enz"/>
</dbReference>
<dbReference type="AlphaFoldDB" id="A0A399DXW5"/>
<dbReference type="InterPro" id="IPR050090">
    <property type="entry name" value="Tyrosine_recombinase_XerCD"/>
</dbReference>
<dbReference type="OrthoDB" id="9801717at2"/>
<dbReference type="EMBL" id="QWKX01000033">
    <property type="protein sequence ID" value="RIH76997.1"/>
    <property type="molecule type" value="Genomic_DNA"/>
</dbReference>
<dbReference type="GO" id="GO:0015074">
    <property type="term" value="P:DNA integration"/>
    <property type="evidence" value="ECO:0007669"/>
    <property type="project" value="InterPro"/>
</dbReference>
<dbReference type="PROSITE" id="PS51898">
    <property type="entry name" value="TYR_RECOMBINASE"/>
    <property type="match status" value="1"/>
</dbReference>
<evidence type="ECO:0000256" key="1">
    <source>
        <dbReference type="ARBA" id="ARBA00008857"/>
    </source>
</evidence>
<accession>A0A399DXW5</accession>
<evidence type="ECO:0000259" key="4">
    <source>
        <dbReference type="PROSITE" id="PS51898"/>
    </source>
</evidence>
<dbReference type="Gene3D" id="1.10.443.10">
    <property type="entry name" value="Intergrase catalytic core"/>
    <property type="match status" value="1"/>
</dbReference>
<keyword evidence="3" id="KW-0233">DNA recombination</keyword>
<sequence>MLAPLANWQDPKKRRVTALQALQTRDEERLLELHRVYLALKGRRRARLSSHTLAAYETGIREFLAWAWPPEAAGPRMPLWTVGSDEVDIWLHTLETEGSRLVPPERRRPLRPASLAARLMGEAGLRLSEVVALDVGHVLFAEGLLEVRRGKGGKGRSVPLSKSLLRELEAWLKLRQLHARAGEPALLINMGGRKAHGRRMSARNLQLRFAEHYRALGFPARYRGVHLLRHTAGTRYYQGLRDLYAVATLLGHTDVNTSAIYAKMDREELQRRVEGLEAE</sequence>
<comment type="caution">
    <text evidence="5">The sequence shown here is derived from an EMBL/GenBank/DDBJ whole genome shotgun (WGS) entry which is preliminary data.</text>
</comment>
<evidence type="ECO:0000256" key="2">
    <source>
        <dbReference type="ARBA" id="ARBA00023125"/>
    </source>
</evidence>
<keyword evidence="2" id="KW-0238">DNA-binding</keyword>
<reference evidence="5 6" key="1">
    <citation type="submission" date="2018-08" db="EMBL/GenBank/DDBJ databases">
        <title>Meiothermus cateniformans JCM 15151 genome sequencing project.</title>
        <authorList>
            <person name="Da Costa M.S."/>
            <person name="Albuquerque L."/>
            <person name="Raposo P."/>
            <person name="Froufe H.J.C."/>
            <person name="Barroso C.S."/>
            <person name="Egas C."/>
        </authorList>
    </citation>
    <scope>NUCLEOTIDE SEQUENCE [LARGE SCALE GENOMIC DNA]</scope>
    <source>
        <strain evidence="5 6">JCM 15151</strain>
    </source>
</reference>
<dbReference type="SUPFAM" id="SSF56349">
    <property type="entry name" value="DNA breaking-rejoining enzymes"/>
    <property type="match status" value="1"/>
</dbReference>
<evidence type="ECO:0000313" key="6">
    <source>
        <dbReference type="Proteomes" id="UP000266089"/>
    </source>
</evidence>
<evidence type="ECO:0000256" key="3">
    <source>
        <dbReference type="ARBA" id="ARBA00023172"/>
    </source>
</evidence>
<dbReference type="CDD" id="cd00397">
    <property type="entry name" value="DNA_BRE_C"/>
    <property type="match status" value="1"/>
</dbReference>
<dbReference type="Pfam" id="PF00589">
    <property type="entry name" value="Phage_integrase"/>
    <property type="match status" value="1"/>
</dbReference>
<name>A0A399DXW5_9DEIN</name>
<dbReference type="GO" id="GO:0003677">
    <property type="term" value="F:DNA binding"/>
    <property type="evidence" value="ECO:0007669"/>
    <property type="project" value="UniProtKB-KW"/>
</dbReference>